<feature type="DNA-binding region" description="Homeobox" evidence="8">
    <location>
        <begin position="21"/>
        <end position="80"/>
    </location>
</feature>
<keyword evidence="5" id="KW-0804">Transcription</keyword>
<comment type="similarity">
    <text evidence="7">Belongs to the HD-ZIP homeobox family. Class I subfamily.</text>
</comment>
<feature type="non-terminal residue" evidence="13">
    <location>
        <position position="1"/>
    </location>
</feature>
<gene>
    <name evidence="13" type="primary">Crhb8</name>
</gene>
<dbReference type="FunFam" id="1.10.10.60:FF:000144">
    <property type="entry name" value="homeobox-leucine zipper protein ATHB-6-like"/>
    <property type="match status" value="1"/>
</dbReference>
<dbReference type="PROSITE" id="PS50071">
    <property type="entry name" value="HOMEOBOX_2"/>
    <property type="match status" value="1"/>
</dbReference>
<dbReference type="Pfam" id="PF02183">
    <property type="entry name" value="HALZ"/>
    <property type="match status" value="1"/>
</dbReference>
<dbReference type="PANTHER" id="PTHR24326:SF606">
    <property type="entry name" value="HOMEOBOX-LEUCINE ZIPPER PROTEIN ATHB-54"/>
    <property type="match status" value="1"/>
</dbReference>
<comment type="subcellular location">
    <subcellularLocation>
        <location evidence="1 8 9">Nucleus</location>
    </subcellularLocation>
</comment>
<evidence type="ECO:0000256" key="8">
    <source>
        <dbReference type="PROSITE-ProRule" id="PRU00108"/>
    </source>
</evidence>
<evidence type="ECO:0000313" key="13">
    <source>
        <dbReference type="EMBL" id="BAA34242.1"/>
    </source>
</evidence>
<accession>Q9ZWN4</accession>
<evidence type="ECO:0000256" key="3">
    <source>
        <dbReference type="ARBA" id="ARBA00023125"/>
    </source>
</evidence>
<keyword evidence="6 8" id="KW-0539">Nucleus</keyword>
<evidence type="ECO:0000256" key="4">
    <source>
        <dbReference type="ARBA" id="ARBA00023155"/>
    </source>
</evidence>
<keyword evidence="3 8" id="KW-0238">DNA-binding</keyword>
<dbReference type="CDD" id="cd00086">
    <property type="entry name" value="homeodomain"/>
    <property type="match status" value="1"/>
</dbReference>
<dbReference type="SUPFAM" id="SSF46689">
    <property type="entry name" value="Homeodomain-like"/>
    <property type="match status" value="1"/>
</dbReference>
<organism evidence="13">
    <name type="scientific">Ceratopteris richardii</name>
    <name type="common">Triangle waterfern</name>
    <dbReference type="NCBI Taxonomy" id="49495"/>
    <lineage>
        <taxon>Eukaryota</taxon>
        <taxon>Viridiplantae</taxon>
        <taxon>Streptophyta</taxon>
        <taxon>Embryophyta</taxon>
        <taxon>Tracheophyta</taxon>
        <taxon>Polypodiopsida</taxon>
        <taxon>Polypodiidae</taxon>
        <taxon>Polypodiales</taxon>
        <taxon>Pteridineae</taxon>
        <taxon>Pteridaceae</taxon>
        <taxon>Parkerioideae</taxon>
        <taxon>Ceratopteris</taxon>
    </lineage>
</organism>
<evidence type="ECO:0000256" key="11">
    <source>
        <dbReference type="SAM" id="MobiDB-lite"/>
    </source>
</evidence>
<dbReference type="Pfam" id="PF00046">
    <property type="entry name" value="Homeodomain"/>
    <property type="match status" value="1"/>
</dbReference>
<dbReference type="SMART" id="SM00389">
    <property type="entry name" value="HOX"/>
    <property type="match status" value="1"/>
</dbReference>
<evidence type="ECO:0000256" key="2">
    <source>
        <dbReference type="ARBA" id="ARBA00023015"/>
    </source>
</evidence>
<dbReference type="InterPro" id="IPR003106">
    <property type="entry name" value="Leu_zip_homeo"/>
</dbReference>
<evidence type="ECO:0000256" key="10">
    <source>
        <dbReference type="SAM" id="Coils"/>
    </source>
</evidence>
<proteinExistence type="evidence at transcript level"/>
<feature type="coiled-coil region" evidence="10">
    <location>
        <begin position="71"/>
        <end position="126"/>
    </location>
</feature>
<evidence type="ECO:0000256" key="7">
    <source>
        <dbReference type="ARBA" id="ARBA00025748"/>
    </source>
</evidence>
<dbReference type="AlphaFoldDB" id="Q9ZWN4"/>
<keyword evidence="2" id="KW-0805">Transcription regulation</keyword>
<dbReference type="GO" id="GO:0000976">
    <property type="term" value="F:transcription cis-regulatory region binding"/>
    <property type="evidence" value="ECO:0007669"/>
    <property type="project" value="UniProtKB-ARBA"/>
</dbReference>
<dbReference type="InterPro" id="IPR045224">
    <property type="entry name" value="HDZip_class_I_plant"/>
</dbReference>
<dbReference type="PROSITE" id="PS00027">
    <property type="entry name" value="HOMEOBOX_1"/>
    <property type="match status" value="1"/>
</dbReference>
<dbReference type="PRINTS" id="PR00031">
    <property type="entry name" value="HTHREPRESSR"/>
</dbReference>
<feature type="region of interest" description="Disordered" evidence="11">
    <location>
        <begin position="1"/>
        <end position="25"/>
    </location>
</feature>
<reference evidence="13" key="1">
    <citation type="journal article" date="1999" name="Mol. Biol. Evol.">
        <title>Characterization of homeodomain-leucine zipper genes in the fern Ceratopteris richardii and the evolution of the homeodomain-leucine zipper gene family in vascular plants.</title>
        <authorList>
            <person name="Aso K."/>
            <person name="Kato M."/>
            <person name="Banks J.A."/>
            <person name="Hasebe M."/>
        </authorList>
    </citation>
    <scope>NUCLEOTIDE SEQUENCE</scope>
</reference>
<dbReference type="InterPro" id="IPR009057">
    <property type="entry name" value="Homeodomain-like_sf"/>
</dbReference>
<dbReference type="GO" id="GO:0045893">
    <property type="term" value="P:positive regulation of DNA-templated transcription"/>
    <property type="evidence" value="ECO:0007669"/>
    <property type="project" value="TreeGrafter"/>
</dbReference>
<dbReference type="InterPro" id="IPR017970">
    <property type="entry name" value="Homeobox_CS"/>
</dbReference>
<dbReference type="InterPro" id="IPR001356">
    <property type="entry name" value="HD"/>
</dbReference>
<evidence type="ECO:0000256" key="1">
    <source>
        <dbReference type="ARBA" id="ARBA00004123"/>
    </source>
</evidence>
<dbReference type="EMBL" id="AB013798">
    <property type="protein sequence ID" value="BAA34242.1"/>
    <property type="molecule type" value="mRNA"/>
</dbReference>
<feature type="domain" description="Homeobox" evidence="12">
    <location>
        <begin position="19"/>
        <end position="79"/>
    </location>
</feature>
<protein>
    <submittedName>
        <fullName evidence="13">CRHB8</fullName>
    </submittedName>
</protein>
<evidence type="ECO:0000256" key="6">
    <source>
        <dbReference type="ARBA" id="ARBA00023242"/>
    </source>
</evidence>
<sequence length="227" mass="25964">RRSPPKEELDDDDLGDELSNPTEKNRRLTAEQVNFLEMSFNIDLKLEPERKALLAKKLGIRPRQVAIWFQNRRARWKNKQIEQDYESLKTKYEAVIKEREVILLQHEAAMQENKRLQAEVRRLMDLVEATGVGACDVTGVSEGKSELMSPSKSTGRSRVTCKTRVKCHSIAVSASGADVPMPRFELDYGFCRSNDMGVDLHECPTFSLWRIFLGLICPCLFVKFASK</sequence>
<keyword evidence="4 8" id="KW-0371">Homeobox</keyword>
<evidence type="ECO:0000259" key="12">
    <source>
        <dbReference type="PROSITE" id="PS50071"/>
    </source>
</evidence>
<evidence type="ECO:0000256" key="9">
    <source>
        <dbReference type="RuleBase" id="RU000682"/>
    </source>
</evidence>
<keyword evidence="10" id="KW-0175">Coiled coil</keyword>
<name>Q9ZWN4_CERRI</name>
<dbReference type="InterPro" id="IPR000047">
    <property type="entry name" value="HTH_motif"/>
</dbReference>
<dbReference type="GO" id="GO:0000981">
    <property type="term" value="F:DNA-binding transcription factor activity, RNA polymerase II-specific"/>
    <property type="evidence" value="ECO:0007669"/>
    <property type="project" value="InterPro"/>
</dbReference>
<evidence type="ECO:0000256" key="5">
    <source>
        <dbReference type="ARBA" id="ARBA00023163"/>
    </source>
</evidence>
<dbReference type="Gene3D" id="1.10.10.60">
    <property type="entry name" value="Homeodomain-like"/>
    <property type="match status" value="1"/>
</dbReference>
<dbReference type="GO" id="GO:0005634">
    <property type="term" value="C:nucleus"/>
    <property type="evidence" value="ECO:0007669"/>
    <property type="project" value="UniProtKB-SubCell"/>
</dbReference>
<dbReference type="PANTHER" id="PTHR24326">
    <property type="entry name" value="HOMEOBOX-LEUCINE ZIPPER PROTEIN"/>
    <property type="match status" value="1"/>
</dbReference>